<comment type="caution">
    <text evidence="2">The sequence shown here is derived from an EMBL/GenBank/DDBJ whole genome shotgun (WGS) entry which is preliminary data.</text>
</comment>
<proteinExistence type="predicted"/>
<feature type="transmembrane region" description="Helical" evidence="1">
    <location>
        <begin position="59"/>
        <end position="79"/>
    </location>
</feature>
<keyword evidence="1" id="KW-1133">Transmembrane helix</keyword>
<feature type="transmembrane region" description="Helical" evidence="1">
    <location>
        <begin position="29"/>
        <end position="53"/>
    </location>
</feature>
<name>A0A9P7RPE5_9AGAR</name>
<keyword evidence="1" id="KW-0472">Membrane</keyword>
<protein>
    <submittedName>
        <fullName evidence="2">Uncharacterized protein</fullName>
    </submittedName>
</protein>
<dbReference type="Proteomes" id="UP001049176">
    <property type="component" value="Chromosome 10"/>
</dbReference>
<accession>A0A9P7RPE5</accession>
<organism evidence="2 3">
    <name type="scientific">Marasmius oreades</name>
    <name type="common">fairy-ring Marasmius</name>
    <dbReference type="NCBI Taxonomy" id="181124"/>
    <lineage>
        <taxon>Eukaryota</taxon>
        <taxon>Fungi</taxon>
        <taxon>Dikarya</taxon>
        <taxon>Basidiomycota</taxon>
        <taxon>Agaricomycotina</taxon>
        <taxon>Agaricomycetes</taxon>
        <taxon>Agaricomycetidae</taxon>
        <taxon>Agaricales</taxon>
        <taxon>Marasmiineae</taxon>
        <taxon>Marasmiaceae</taxon>
        <taxon>Marasmius</taxon>
    </lineage>
</organism>
<keyword evidence="1" id="KW-0812">Transmembrane</keyword>
<sequence length="105" mass="11948">MIAINLVKINSINQSTPFKLRYLLREYNMLFIQFSMIWIASVISVVLGVMFVLEKLSPIYYHVFVRSGAPWVVVVVFGLKKVHNHSLLGYLDGLESTSLWSTGKA</sequence>
<dbReference type="AlphaFoldDB" id="A0A9P7RPE5"/>
<reference evidence="2" key="1">
    <citation type="journal article" date="2021" name="Genome Biol. Evol.">
        <title>The assembled and annotated genome of the fairy-ring fungus Marasmius oreades.</title>
        <authorList>
            <person name="Hiltunen M."/>
            <person name="Ament-Velasquez S.L."/>
            <person name="Johannesson H."/>
        </authorList>
    </citation>
    <scope>NUCLEOTIDE SEQUENCE</scope>
    <source>
        <strain evidence="2">03SP1</strain>
    </source>
</reference>
<evidence type="ECO:0000313" key="3">
    <source>
        <dbReference type="Proteomes" id="UP001049176"/>
    </source>
</evidence>
<evidence type="ECO:0000313" key="2">
    <source>
        <dbReference type="EMBL" id="KAG7086918.1"/>
    </source>
</evidence>
<gene>
    <name evidence="2" type="ORF">E1B28_002834</name>
</gene>
<dbReference type="RefSeq" id="XP_043003389.1">
    <property type="nucleotide sequence ID" value="XM_043159783.1"/>
</dbReference>
<evidence type="ECO:0000256" key="1">
    <source>
        <dbReference type="SAM" id="Phobius"/>
    </source>
</evidence>
<dbReference type="KEGG" id="more:E1B28_002834"/>
<dbReference type="GeneID" id="66071910"/>
<dbReference type="EMBL" id="CM032190">
    <property type="protein sequence ID" value="KAG7086918.1"/>
    <property type="molecule type" value="Genomic_DNA"/>
</dbReference>
<keyword evidence="3" id="KW-1185">Reference proteome</keyword>